<dbReference type="InterPro" id="IPR039555">
    <property type="entry name" value="TraF/TrbB"/>
</dbReference>
<dbReference type="RefSeq" id="WP_327773240.1">
    <property type="nucleotide sequence ID" value="NZ_JAYXUG010000022.1"/>
</dbReference>
<reference evidence="3 4" key="1">
    <citation type="submission" date="2024-01" db="EMBL/GenBank/DDBJ databases">
        <title>Active colonisers of the gastrointestinal tract of Atlantic salmon farmed in a warm water region.</title>
        <authorList>
            <person name="Bowman J.P."/>
        </authorList>
    </citation>
    <scope>NUCLEOTIDE SEQUENCE [LARGE SCALE GENOMIC DNA]</scope>
    <source>
        <strain evidence="3 4">S3MW1</strain>
    </source>
</reference>
<dbReference type="InterPro" id="IPR014110">
    <property type="entry name" value="TraF"/>
</dbReference>
<sequence>MRLRFIVLSLLLLADSAHATPQGWRWYNTPSSPTQQPKPKPPPMPPQASVTQTPPPKKTLTATEQMQWFQGYMAEVQNKAIINPTVENTLAFMRLSNFIDSKTTDFGMTWKEALIKEPNLSYRMKHPTESLARQTQNAQIKARKVAAVESLANEGYGLFFAYNGNTPLDQQLAPSIQTFADQYGIELLGITLDGKPLATIRDNKRNDGKLNIQTSPALLLVNPKTNSIKPLAYGFISQEELLGRFLNVATDYAPDF</sequence>
<proteinExistence type="predicted"/>
<gene>
    <name evidence="3" type="primary">traF</name>
    <name evidence="3" type="ORF">VXS06_17795</name>
</gene>
<feature type="chain" id="PRO_5046826815" evidence="2">
    <location>
        <begin position="20"/>
        <end position="256"/>
    </location>
</feature>
<dbReference type="Pfam" id="PF13728">
    <property type="entry name" value="TraF"/>
    <property type="match status" value="1"/>
</dbReference>
<keyword evidence="4" id="KW-1185">Reference proteome</keyword>
<name>A0ABU6LFB0_9GAMM</name>
<dbReference type="Proteomes" id="UP001306119">
    <property type="component" value="Unassembled WGS sequence"/>
</dbReference>
<comment type="caution">
    <text evidence="3">The sequence shown here is derived from an EMBL/GenBank/DDBJ whole genome shotgun (WGS) entry which is preliminary data.</text>
</comment>
<protein>
    <submittedName>
        <fullName evidence="3">Type-F conjugative transfer system pilin assembly protein TraF</fullName>
    </submittedName>
</protein>
<feature type="compositionally biased region" description="Pro residues" evidence="1">
    <location>
        <begin position="36"/>
        <end position="46"/>
    </location>
</feature>
<organism evidence="3 4">
    <name type="scientific">Photobacterium toruni</name>
    <dbReference type="NCBI Taxonomy" id="1935446"/>
    <lineage>
        <taxon>Bacteria</taxon>
        <taxon>Pseudomonadati</taxon>
        <taxon>Pseudomonadota</taxon>
        <taxon>Gammaproteobacteria</taxon>
        <taxon>Vibrionales</taxon>
        <taxon>Vibrionaceae</taxon>
        <taxon>Photobacterium</taxon>
    </lineage>
</organism>
<evidence type="ECO:0000313" key="4">
    <source>
        <dbReference type="Proteomes" id="UP001306119"/>
    </source>
</evidence>
<feature type="region of interest" description="Disordered" evidence="1">
    <location>
        <begin position="23"/>
        <end position="58"/>
    </location>
</feature>
<dbReference type="NCBIfam" id="TIGR02739">
    <property type="entry name" value="TraF"/>
    <property type="match status" value="1"/>
</dbReference>
<dbReference type="EMBL" id="JAYXUG010000022">
    <property type="protein sequence ID" value="MEC6833621.1"/>
    <property type="molecule type" value="Genomic_DNA"/>
</dbReference>
<evidence type="ECO:0000256" key="1">
    <source>
        <dbReference type="SAM" id="MobiDB-lite"/>
    </source>
</evidence>
<keyword evidence="2" id="KW-0732">Signal</keyword>
<accession>A0ABU6LFB0</accession>
<feature type="signal peptide" evidence="2">
    <location>
        <begin position="1"/>
        <end position="19"/>
    </location>
</feature>
<evidence type="ECO:0000313" key="3">
    <source>
        <dbReference type="EMBL" id="MEC6833621.1"/>
    </source>
</evidence>
<evidence type="ECO:0000256" key="2">
    <source>
        <dbReference type="SAM" id="SignalP"/>
    </source>
</evidence>